<evidence type="ECO:0000313" key="1">
    <source>
        <dbReference type="EMBL" id="KAK3078619.1"/>
    </source>
</evidence>
<name>A0ACC3DPT6_9PEZI</name>
<proteinExistence type="predicted"/>
<evidence type="ECO:0000313" key="2">
    <source>
        <dbReference type="Proteomes" id="UP001186974"/>
    </source>
</evidence>
<protein>
    <submittedName>
        <fullName evidence="1">Uncharacterized protein</fullName>
    </submittedName>
</protein>
<keyword evidence="2" id="KW-1185">Reference proteome</keyword>
<comment type="caution">
    <text evidence="1">The sequence shown here is derived from an EMBL/GenBank/DDBJ whole genome shotgun (WGS) entry which is preliminary data.</text>
</comment>
<reference evidence="1" key="1">
    <citation type="submission" date="2024-09" db="EMBL/GenBank/DDBJ databases">
        <title>Black Yeasts Isolated from many extreme environments.</title>
        <authorList>
            <person name="Coleine C."/>
            <person name="Stajich J.E."/>
            <person name="Selbmann L."/>
        </authorList>
    </citation>
    <scope>NUCLEOTIDE SEQUENCE</scope>
    <source>
        <strain evidence="1">CCFEE 5737</strain>
    </source>
</reference>
<gene>
    <name evidence="1" type="ORF">LTS18_007042</name>
</gene>
<accession>A0ACC3DPT6</accession>
<dbReference type="EMBL" id="JAWDJW010001742">
    <property type="protein sequence ID" value="KAK3078619.1"/>
    <property type="molecule type" value="Genomic_DNA"/>
</dbReference>
<sequence>MSSEPYAVKERTMSTSHIRGYARGIGNERTDKLQLAIRQYISSLDLSHQLGDFTSIMFPGFGVAKVLRALFPQPDLSRPRATHTLDLVLRRYMHGGLVPAETRRRRRRIEIGRRV</sequence>
<dbReference type="Proteomes" id="UP001186974">
    <property type="component" value="Unassembled WGS sequence"/>
</dbReference>
<organism evidence="1 2">
    <name type="scientific">Coniosporium uncinatum</name>
    <dbReference type="NCBI Taxonomy" id="93489"/>
    <lineage>
        <taxon>Eukaryota</taxon>
        <taxon>Fungi</taxon>
        <taxon>Dikarya</taxon>
        <taxon>Ascomycota</taxon>
        <taxon>Pezizomycotina</taxon>
        <taxon>Dothideomycetes</taxon>
        <taxon>Dothideomycetes incertae sedis</taxon>
        <taxon>Coniosporium</taxon>
    </lineage>
</organism>